<name>A0A8T9VZZ3_9HEMI</name>
<dbReference type="GO" id="GO:0015990">
    <property type="term" value="P:electron transport coupled proton transport"/>
    <property type="evidence" value="ECO:0007669"/>
    <property type="project" value="TreeGrafter"/>
</dbReference>
<evidence type="ECO:0000256" key="15">
    <source>
        <dbReference type="ARBA" id="ARBA00023136"/>
    </source>
</evidence>
<reference evidence="20" key="1">
    <citation type="journal article" date="2022" name="Cladistics">
        <title>Diversification of the phytophagous lineages of true bugs (Insecta: Hemiptera: Heteroptera) shortly after that of the flowering plants.</title>
        <authorList>
            <person name="Ye F."/>
            <person name="Kment P."/>
            <person name="Redei D."/>
            <person name="Luo J.Y."/>
            <person name="Wang Y.H."/>
            <person name="Kuechler S.M."/>
            <person name="Zhang W.W."/>
            <person name="Chen P.P."/>
            <person name="Wu H.Y."/>
            <person name="Wu Y.Z."/>
            <person name="Sun X.Y."/>
            <person name="Ding L."/>
            <person name="Wang Y.R."/>
            <person name="Xie Q."/>
        </authorList>
    </citation>
    <scope>NUCLEOTIDE SEQUENCE</scope>
</reference>
<dbReference type="InterPro" id="IPR003918">
    <property type="entry name" value="NADH_UbQ_OxRdtase"/>
</dbReference>
<dbReference type="PRINTS" id="PR01437">
    <property type="entry name" value="NUOXDRDTASE4"/>
</dbReference>
<feature type="transmembrane region" description="Helical" evidence="17">
    <location>
        <begin position="294"/>
        <end position="314"/>
    </location>
</feature>
<dbReference type="InterPro" id="IPR001750">
    <property type="entry name" value="ND/Mrp_TM"/>
</dbReference>
<evidence type="ECO:0000256" key="2">
    <source>
        <dbReference type="ARBA" id="ARBA00004225"/>
    </source>
</evidence>
<proteinExistence type="inferred from homology"/>
<dbReference type="GO" id="GO:0003954">
    <property type="term" value="F:NADH dehydrogenase activity"/>
    <property type="evidence" value="ECO:0007669"/>
    <property type="project" value="TreeGrafter"/>
</dbReference>
<evidence type="ECO:0000256" key="13">
    <source>
        <dbReference type="ARBA" id="ARBA00023075"/>
    </source>
</evidence>
<dbReference type="EC" id="7.1.1.2" evidence="4 17"/>
<evidence type="ECO:0000256" key="6">
    <source>
        <dbReference type="ARBA" id="ARBA00022448"/>
    </source>
</evidence>
<feature type="transmembrane region" description="Helical" evidence="17">
    <location>
        <begin position="7"/>
        <end position="34"/>
    </location>
</feature>
<dbReference type="Pfam" id="PF01059">
    <property type="entry name" value="Oxidored_q5_N"/>
    <property type="match status" value="1"/>
</dbReference>
<evidence type="ECO:0000256" key="5">
    <source>
        <dbReference type="ARBA" id="ARBA00021006"/>
    </source>
</evidence>
<feature type="domain" description="NADH:ubiquinone oxidoreductase chain 4 N-terminal" evidence="19">
    <location>
        <begin position="1"/>
        <end position="99"/>
    </location>
</feature>
<comment type="function">
    <text evidence="1">Core subunit of the mitochondrial membrane respiratory chain NADH dehydrogenase (Complex I) that is believed to belong to the minimal assembly required for catalysis. Complex I functions in the transfer of electrons from NADH to the respiratory chain. The immediate electron acceptor for the enzyme is believed to be ubiquinone.</text>
</comment>
<evidence type="ECO:0000259" key="19">
    <source>
        <dbReference type="Pfam" id="PF01059"/>
    </source>
</evidence>
<keyword evidence="13 17" id="KW-0830">Ubiquinone</keyword>
<feature type="transmembrane region" description="Helical" evidence="17">
    <location>
        <begin position="178"/>
        <end position="198"/>
    </location>
</feature>
<evidence type="ECO:0000256" key="1">
    <source>
        <dbReference type="ARBA" id="ARBA00003257"/>
    </source>
</evidence>
<keyword evidence="12 17" id="KW-0520">NAD</keyword>
<evidence type="ECO:0000256" key="16">
    <source>
        <dbReference type="ARBA" id="ARBA00049551"/>
    </source>
</evidence>
<evidence type="ECO:0000256" key="9">
    <source>
        <dbReference type="ARBA" id="ARBA00022967"/>
    </source>
</evidence>
<comment type="subcellular location">
    <subcellularLocation>
        <location evidence="2 17">Mitochondrion membrane</location>
        <topology evidence="2 17">Multi-pass membrane protein</topology>
    </subcellularLocation>
</comment>
<dbReference type="PANTHER" id="PTHR43507:SF20">
    <property type="entry name" value="NADH-UBIQUINONE OXIDOREDUCTASE CHAIN 4"/>
    <property type="match status" value="1"/>
</dbReference>
<protein>
    <recommendedName>
        <fullName evidence="5 17">NADH-ubiquinone oxidoreductase chain 4</fullName>
        <ecNumber evidence="4 17">7.1.1.2</ecNumber>
    </recommendedName>
</protein>
<evidence type="ECO:0000256" key="17">
    <source>
        <dbReference type="RuleBase" id="RU003297"/>
    </source>
</evidence>
<geneLocation type="mitochondrion" evidence="20"/>
<keyword evidence="15 17" id="KW-0472">Membrane</keyword>
<sequence>MMKLFFYMIFLIPLLNNWWMFSLCLLFMSFFMFFYPVSNYFMSMSYGFGMDLVSFCMIFLTIWIIFLMMMASSKVKFSNNYNMEFSFIILLLLFILILTFSTTNLFMFYLYFESSIIPTLFLIFGWGYQPERLMAGFYLLFYTLFASFPLLISIFYIFYNSNTLFYSLILFDMNDYLYFSLIFAFLVKMPMIFVHFWLPKAHVEAPVSGSMILAGILLKLGGYGLFRVLGFMNYFHNNYFFLVLSLFGTFIVGLLCLVQVDIKSMIAYSSVAHMGLVIGGIMTCNYIGLLGSLILMIGHGLCSSALFALANMIYERSHSRSLFINKGFITIMPTMSMFWFLFSINNMSSPPSLNLFGEILLINSILSWSPLTSLFLALSSFLGCCYSIYLYSITQHGSLYSGMKFMSYGSIREFLLLVFHCVPLNFMFLKLDIFTFWV</sequence>
<feature type="transmembrane region" description="Helical" evidence="17">
    <location>
        <begin position="46"/>
        <end position="69"/>
    </location>
</feature>
<evidence type="ECO:0000256" key="11">
    <source>
        <dbReference type="ARBA" id="ARBA00022989"/>
    </source>
</evidence>
<dbReference type="GO" id="GO:0048039">
    <property type="term" value="F:ubiquinone binding"/>
    <property type="evidence" value="ECO:0007669"/>
    <property type="project" value="TreeGrafter"/>
</dbReference>
<feature type="transmembrane region" description="Helical" evidence="17">
    <location>
        <begin position="414"/>
        <end position="437"/>
    </location>
</feature>
<evidence type="ECO:0000313" key="20">
    <source>
        <dbReference type="EMBL" id="UPI55372.1"/>
    </source>
</evidence>
<feature type="domain" description="NADH:quinone oxidoreductase/Mrp antiporter transmembrane" evidence="18">
    <location>
        <begin position="103"/>
        <end position="382"/>
    </location>
</feature>
<dbReference type="GO" id="GO:0031966">
    <property type="term" value="C:mitochondrial membrane"/>
    <property type="evidence" value="ECO:0007669"/>
    <property type="project" value="UniProtKB-SubCell"/>
</dbReference>
<evidence type="ECO:0000256" key="10">
    <source>
        <dbReference type="ARBA" id="ARBA00022982"/>
    </source>
</evidence>
<comment type="catalytic activity">
    <reaction evidence="16 17">
        <text>a ubiquinone + NADH + 5 H(+)(in) = a ubiquinol + NAD(+) + 4 H(+)(out)</text>
        <dbReference type="Rhea" id="RHEA:29091"/>
        <dbReference type="Rhea" id="RHEA-COMP:9565"/>
        <dbReference type="Rhea" id="RHEA-COMP:9566"/>
        <dbReference type="ChEBI" id="CHEBI:15378"/>
        <dbReference type="ChEBI" id="CHEBI:16389"/>
        <dbReference type="ChEBI" id="CHEBI:17976"/>
        <dbReference type="ChEBI" id="CHEBI:57540"/>
        <dbReference type="ChEBI" id="CHEBI:57945"/>
        <dbReference type="EC" id="7.1.1.2"/>
    </reaction>
</comment>
<dbReference type="GO" id="GO:0008137">
    <property type="term" value="F:NADH dehydrogenase (ubiquinone) activity"/>
    <property type="evidence" value="ECO:0007669"/>
    <property type="project" value="UniProtKB-UniRule"/>
</dbReference>
<evidence type="ECO:0000256" key="12">
    <source>
        <dbReference type="ARBA" id="ARBA00023027"/>
    </source>
</evidence>
<evidence type="ECO:0000256" key="7">
    <source>
        <dbReference type="ARBA" id="ARBA00022660"/>
    </source>
</evidence>
<feature type="transmembrane region" description="Helical" evidence="17">
    <location>
        <begin position="365"/>
        <end position="393"/>
    </location>
</feature>
<feature type="transmembrane region" description="Helical" evidence="17">
    <location>
        <begin position="135"/>
        <end position="158"/>
    </location>
</feature>
<evidence type="ECO:0000256" key="14">
    <source>
        <dbReference type="ARBA" id="ARBA00023128"/>
    </source>
</evidence>
<keyword evidence="8 17" id="KW-0812">Transmembrane</keyword>
<feature type="transmembrane region" description="Helical" evidence="17">
    <location>
        <begin position="238"/>
        <end position="258"/>
    </location>
</feature>
<organism evidence="20">
    <name type="scientific">Manocoreus sp</name>
    <dbReference type="NCBI Taxonomy" id="2931905"/>
    <lineage>
        <taxon>Eukaryota</taxon>
        <taxon>Metazoa</taxon>
        <taxon>Ecdysozoa</taxon>
        <taxon>Arthropoda</taxon>
        <taxon>Hexapoda</taxon>
        <taxon>Insecta</taxon>
        <taxon>Pterygota</taxon>
        <taxon>Neoptera</taxon>
        <taxon>Paraneoptera</taxon>
        <taxon>Hemiptera</taxon>
        <taxon>Heteroptera</taxon>
        <taxon>Panheteroptera</taxon>
        <taxon>Pentatomomorpha</taxon>
        <taxon>Coreoidea</taxon>
        <taxon>Coreidae</taxon>
        <taxon>Coreinae</taxon>
        <taxon>Manocoreus</taxon>
    </lineage>
</organism>
<evidence type="ECO:0000256" key="4">
    <source>
        <dbReference type="ARBA" id="ARBA00012944"/>
    </source>
</evidence>
<feature type="transmembrane region" description="Helical" evidence="17">
    <location>
        <begin position="205"/>
        <end position="226"/>
    </location>
</feature>
<keyword evidence="14 17" id="KW-0496">Mitochondrion</keyword>
<dbReference type="GO" id="GO:0042773">
    <property type="term" value="P:ATP synthesis coupled electron transport"/>
    <property type="evidence" value="ECO:0007669"/>
    <property type="project" value="InterPro"/>
</dbReference>
<comment type="function">
    <text evidence="17">Core subunit of the mitochondrial membrane respiratory chain NADH dehydrogenase (Complex I) which catalyzes electron transfer from NADH through the respiratory chain, using ubiquinone as an electron acceptor. Essential for the catalytic activity and assembly of complex I.</text>
</comment>
<dbReference type="EMBL" id="MW619724">
    <property type="protein sequence ID" value="UPI55372.1"/>
    <property type="molecule type" value="Genomic_DNA"/>
</dbReference>
<dbReference type="Pfam" id="PF00361">
    <property type="entry name" value="Proton_antipo_M"/>
    <property type="match status" value="1"/>
</dbReference>
<feature type="transmembrane region" description="Helical" evidence="17">
    <location>
        <begin position="326"/>
        <end position="345"/>
    </location>
</feature>
<keyword evidence="11 17" id="KW-1133">Transmembrane helix</keyword>
<comment type="similarity">
    <text evidence="3 17">Belongs to the complex I subunit 4 family.</text>
</comment>
<feature type="transmembrane region" description="Helical" evidence="17">
    <location>
        <begin position="106"/>
        <end position="128"/>
    </location>
</feature>
<evidence type="ECO:0000256" key="8">
    <source>
        <dbReference type="ARBA" id="ARBA00022692"/>
    </source>
</evidence>
<evidence type="ECO:0000259" key="18">
    <source>
        <dbReference type="Pfam" id="PF00361"/>
    </source>
</evidence>
<keyword evidence="9" id="KW-1278">Translocase</keyword>
<accession>A0A8T9VZZ3</accession>
<dbReference type="PANTHER" id="PTHR43507">
    <property type="entry name" value="NADH-UBIQUINONE OXIDOREDUCTASE CHAIN 4"/>
    <property type="match status" value="1"/>
</dbReference>
<evidence type="ECO:0000256" key="3">
    <source>
        <dbReference type="ARBA" id="ARBA00009025"/>
    </source>
</evidence>
<keyword evidence="7 17" id="KW-0679">Respiratory chain</keyword>
<feature type="transmembrane region" description="Helical" evidence="17">
    <location>
        <begin position="265"/>
        <end position="288"/>
    </location>
</feature>
<keyword evidence="10 17" id="KW-0249">Electron transport</keyword>
<dbReference type="InterPro" id="IPR000260">
    <property type="entry name" value="NADH4_N"/>
</dbReference>
<keyword evidence="6 17" id="KW-0813">Transport</keyword>
<dbReference type="AlphaFoldDB" id="A0A8T9VZZ3"/>
<feature type="transmembrane region" description="Helical" evidence="17">
    <location>
        <begin position="81"/>
        <end position="100"/>
    </location>
</feature>